<dbReference type="Proteomes" id="UP000281118">
    <property type="component" value="Unassembled WGS sequence"/>
</dbReference>
<evidence type="ECO:0000256" key="2">
    <source>
        <dbReference type="SAM" id="Phobius"/>
    </source>
</evidence>
<dbReference type="RefSeq" id="WP_126025260.1">
    <property type="nucleotide sequence ID" value="NZ_RXFT01000018.1"/>
</dbReference>
<dbReference type="AlphaFoldDB" id="A0A433MTR4"/>
<evidence type="ECO:0000313" key="3">
    <source>
        <dbReference type="EMBL" id="RUR71176.1"/>
    </source>
</evidence>
<name>A0A433MTR4_9BURK</name>
<dbReference type="EMBL" id="RXFT01000018">
    <property type="protein sequence ID" value="RUR71176.1"/>
    <property type="molecule type" value="Genomic_DNA"/>
</dbReference>
<evidence type="ECO:0000256" key="1">
    <source>
        <dbReference type="SAM" id="MobiDB-lite"/>
    </source>
</evidence>
<protein>
    <recommendedName>
        <fullName evidence="5">DUF3592 domain-containing protein</fullName>
    </recommendedName>
</protein>
<feature type="compositionally biased region" description="Basic and acidic residues" evidence="1">
    <location>
        <begin position="130"/>
        <end position="144"/>
    </location>
</feature>
<gene>
    <name evidence="3" type="ORF">EJP67_29430</name>
</gene>
<proteinExistence type="predicted"/>
<feature type="region of interest" description="Disordered" evidence="1">
    <location>
        <begin position="130"/>
        <end position="154"/>
    </location>
</feature>
<reference evidence="3 4" key="1">
    <citation type="submission" date="2018-12" db="EMBL/GenBank/DDBJ databases">
        <title>The genome sequences of Variovorax guangxiensis DSM 27352.</title>
        <authorList>
            <person name="Gao J."/>
            <person name="Sun J."/>
        </authorList>
    </citation>
    <scope>NUCLEOTIDE SEQUENCE [LARGE SCALE GENOMIC DNA]</scope>
    <source>
        <strain evidence="3 4">DSM 27352</strain>
    </source>
</reference>
<accession>A0A433MTR4</accession>
<evidence type="ECO:0008006" key="5">
    <source>
        <dbReference type="Google" id="ProtNLM"/>
    </source>
</evidence>
<sequence length="154" mass="16786">MPDVSFTIWWVLAPLLAWLAFTLCVTLARERRRHAARLVRTRRAAGILANGVPAMALVISLCDTGQRRSGEGTTWAIAKLHLHVQATAGSEAFNVDQTTAIALPDLPDHAAGKTVAVRFDPVSREVVLERRGNSPAHHGDDLTRLRPSPEAADR</sequence>
<dbReference type="OrthoDB" id="8856657at2"/>
<feature type="transmembrane region" description="Helical" evidence="2">
    <location>
        <begin position="6"/>
        <end position="28"/>
    </location>
</feature>
<keyword evidence="2" id="KW-1133">Transmembrane helix</keyword>
<organism evidence="3 4">
    <name type="scientific">Variovorax guangxiensis</name>
    <dbReference type="NCBI Taxonomy" id="1775474"/>
    <lineage>
        <taxon>Bacteria</taxon>
        <taxon>Pseudomonadati</taxon>
        <taxon>Pseudomonadota</taxon>
        <taxon>Betaproteobacteria</taxon>
        <taxon>Burkholderiales</taxon>
        <taxon>Comamonadaceae</taxon>
        <taxon>Variovorax</taxon>
    </lineage>
</organism>
<comment type="caution">
    <text evidence="3">The sequence shown here is derived from an EMBL/GenBank/DDBJ whole genome shotgun (WGS) entry which is preliminary data.</text>
</comment>
<keyword evidence="2" id="KW-0472">Membrane</keyword>
<evidence type="ECO:0000313" key="4">
    <source>
        <dbReference type="Proteomes" id="UP000281118"/>
    </source>
</evidence>
<keyword evidence="2" id="KW-0812">Transmembrane</keyword>